<keyword evidence="4" id="KW-1185">Reference proteome</keyword>
<evidence type="ECO:0000256" key="1">
    <source>
        <dbReference type="SAM" id="MobiDB-lite"/>
    </source>
</evidence>
<dbReference type="AlphaFoldDB" id="A0A8C6T088"/>
<organism evidence="3 4">
    <name type="scientific">Neogobius melanostomus</name>
    <name type="common">round goby</name>
    <dbReference type="NCBI Taxonomy" id="47308"/>
    <lineage>
        <taxon>Eukaryota</taxon>
        <taxon>Metazoa</taxon>
        <taxon>Chordata</taxon>
        <taxon>Craniata</taxon>
        <taxon>Vertebrata</taxon>
        <taxon>Euteleostomi</taxon>
        <taxon>Actinopterygii</taxon>
        <taxon>Neopterygii</taxon>
        <taxon>Teleostei</taxon>
        <taxon>Neoteleostei</taxon>
        <taxon>Acanthomorphata</taxon>
        <taxon>Gobiaria</taxon>
        <taxon>Gobiiformes</taxon>
        <taxon>Gobioidei</taxon>
        <taxon>Gobiidae</taxon>
        <taxon>Benthophilinae</taxon>
        <taxon>Neogobiini</taxon>
        <taxon>Neogobius</taxon>
    </lineage>
</organism>
<dbReference type="GO" id="GO:0006357">
    <property type="term" value="P:regulation of transcription by RNA polymerase II"/>
    <property type="evidence" value="ECO:0007669"/>
    <property type="project" value="InterPro"/>
</dbReference>
<proteinExistence type="predicted"/>
<evidence type="ECO:0000313" key="3">
    <source>
        <dbReference type="Ensembl" id="ENSNMLP00000014316.1"/>
    </source>
</evidence>
<dbReference type="Pfam" id="PF07304">
    <property type="entry name" value="SRA1"/>
    <property type="match status" value="2"/>
</dbReference>
<dbReference type="GO" id="GO:0005634">
    <property type="term" value="C:nucleus"/>
    <property type="evidence" value="ECO:0007669"/>
    <property type="project" value="TreeGrafter"/>
</dbReference>
<name>A0A8C6T088_9GOBI</name>
<reference evidence="3" key="1">
    <citation type="submission" date="2025-08" db="UniProtKB">
        <authorList>
            <consortium name="Ensembl"/>
        </authorList>
    </citation>
    <scope>IDENTIFICATION</scope>
</reference>
<dbReference type="PANTHER" id="PTHR18834">
    <property type="entry name" value="STEROID RECEPTOR RNA ACTIVATOR 1"/>
    <property type="match status" value="1"/>
</dbReference>
<dbReference type="InterPro" id="IPR009917">
    <property type="entry name" value="SRA1/Sec31"/>
</dbReference>
<feature type="region of interest" description="Disordered" evidence="1">
    <location>
        <begin position="66"/>
        <end position="106"/>
    </location>
</feature>
<feature type="domain" description="SRA1/Sec31" evidence="2">
    <location>
        <begin position="148"/>
        <end position="195"/>
    </location>
</feature>
<dbReference type="PANTHER" id="PTHR18834:SF2">
    <property type="entry name" value="STEROID RECEPTOR RNA ACTIVATOR 1"/>
    <property type="match status" value="1"/>
</dbReference>
<reference evidence="3" key="2">
    <citation type="submission" date="2025-09" db="UniProtKB">
        <authorList>
            <consortium name="Ensembl"/>
        </authorList>
    </citation>
    <scope>IDENTIFICATION</scope>
</reference>
<evidence type="ECO:0000313" key="4">
    <source>
        <dbReference type="Proteomes" id="UP000694523"/>
    </source>
</evidence>
<dbReference type="GO" id="GO:0003713">
    <property type="term" value="F:transcription coactivator activity"/>
    <property type="evidence" value="ECO:0007669"/>
    <property type="project" value="InterPro"/>
</dbReference>
<dbReference type="Gene3D" id="1.20.940.10">
    <property type="entry name" value="Functional domain of the splicing factor Prp18"/>
    <property type="match status" value="1"/>
</dbReference>
<feature type="domain" description="SRA1/Sec31" evidence="2">
    <location>
        <begin position="77"/>
        <end position="128"/>
    </location>
</feature>
<evidence type="ECO:0000259" key="2">
    <source>
        <dbReference type="Pfam" id="PF07304"/>
    </source>
</evidence>
<dbReference type="InterPro" id="IPR040243">
    <property type="entry name" value="Steroid_recept_RNA_1"/>
</dbReference>
<sequence>MGSNAEEDLFIKPGNQERGWNDPPQFSYGLQNRGAHRNILTRRAPPAGTTARRTCGSGIKGGTVAYSDGISTKRGKKVGSPPLPSVATASGPIRAQSESVQSEPEPDVEEVMSVLNGALEACRQNTKYTSVSKTPLSRTPLRSFTSVCLSSDLKSGLWDAADDTHRSLMVDRVTEVSQWMVGIKRLIAETRKLTPPFSFFCQNSGNN</sequence>
<accession>A0A8C6T088</accession>
<feature type="region of interest" description="Disordered" evidence="1">
    <location>
        <begin position="1"/>
        <end position="25"/>
    </location>
</feature>
<dbReference type="Proteomes" id="UP000694523">
    <property type="component" value="Unplaced"/>
</dbReference>
<dbReference type="Ensembl" id="ENSNMLT00000016101.1">
    <property type="protein sequence ID" value="ENSNMLP00000014316.1"/>
    <property type="gene ID" value="ENSNMLG00000009565.1"/>
</dbReference>
<protein>
    <recommendedName>
        <fullName evidence="2">SRA1/Sec31 domain-containing protein</fullName>
    </recommendedName>
</protein>